<evidence type="ECO:0000313" key="14">
    <source>
        <dbReference type="EMBL" id="AAF83710.1"/>
    </source>
</evidence>
<evidence type="ECO:0000256" key="8">
    <source>
        <dbReference type="ARBA" id="ARBA00023065"/>
    </source>
</evidence>
<comment type="similarity">
    <text evidence="2">Belongs to the CorA metal ion transporter (MIT) (TC 1.A.35) family.</text>
</comment>
<dbReference type="SUPFAM" id="SSF143865">
    <property type="entry name" value="CorA soluble domain-like"/>
    <property type="match status" value="1"/>
</dbReference>
<dbReference type="PIR" id="H82749">
    <property type="entry name" value="H82749"/>
</dbReference>
<dbReference type="eggNOG" id="COG0598">
    <property type="taxonomic scope" value="Bacteria"/>
</dbReference>
<dbReference type="SUPFAM" id="SSF144083">
    <property type="entry name" value="Magnesium transport protein CorA, transmembrane region"/>
    <property type="match status" value="1"/>
</dbReference>
<feature type="compositionally biased region" description="Pro residues" evidence="12">
    <location>
        <begin position="32"/>
        <end position="41"/>
    </location>
</feature>
<gene>
    <name evidence="14" type="ordered locus">XF_0900</name>
</gene>
<dbReference type="GO" id="GO:0015095">
    <property type="term" value="F:magnesium ion transmembrane transporter activity"/>
    <property type="evidence" value="ECO:0007669"/>
    <property type="project" value="TreeGrafter"/>
</dbReference>
<keyword evidence="4" id="KW-1003">Cell membrane</keyword>
<keyword evidence="9 13" id="KW-0472">Membrane</keyword>
<dbReference type="Gene3D" id="1.20.58.340">
    <property type="entry name" value="Magnesium transport protein CorA, transmembrane region"/>
    <property type="match status" value="2"/>
</dbReference>
<sequence length="365" mass="41666">MDRPAPSKSPRPGLDTASPPHHRNTPPQMTTPQPPQHPSPENPTCVITCAYYDPQNQRHDIHLDRISEELQCDNSFIWVGLYEPDATVLRKLQQEFGLHDLAIEDALKAHQRPKVENYGNTLFIVVNTAQLIGERICYGETHAFLSTRFLIIVRHGASLSYAPVRTRIERDPTMLGRGPAFCLYGVLDFIVDNYLPIMNECRDTLEQLEQDIFSENYQRQTVIRLYELKRELNKMRLVVAPLQDVLAHLTRNAETLLPQDIGIYIRDVLDHAIRINDSIDTLREMLSTALSVNLSMVTLAQGETVKRLGAWAALLAAPTLITSWYGMNFTNMPELHIPYAYPLLAAGVTLFCILLYRLFKRVHWL</sequence>
<comment type="function">
    <text evidence="11">Mediates influx of magnesium ions. Alternates between open and closed states. Activated by low cytoplasmic Mg(2+) levels. Inactive when cytoplasmic Mg(2+) levels are high.</text>
</comment>
<feature type="transmembrane region" description="Helical" evidence="13">
    <location>
        <begin position="308"/>
        <end position="327"/>
    </location>
</feature>
<feature type="region of interest" description="Disordered" evidence="12">
    <location>
        <begin position="1"/>
        <end position="42"/>
    </location>
</feature>
<keyword evidence="3" id="KW-0813">Transport</keyword>
<proteinExistence type="inferred from homology"/>
<dbReference type="AlphaFoldDB" id="Q9PEX8"/>
<comment type="catalytic activity">
    <reaction evidence="10">
        <text>Mg(2+)(in) = Mg(2+)(out)</text>
        <dbReference type="Rhea" id="RHEA:29827"/>
        <dbReference type="ChEBI" id="CHEBI:18420"/>
    </reaction>
</comment>
<evidence type="ECO:0000256" key="12">
    <source>
        <dbReference type="SAM" id="MobiDB-lite"/>
    </source>
</evidence>
<dbReference type="PANTHER" id="PTHR46494:SF1">
    <property type="entry name" value="CORA FAMILY METAL ION TRANSPORTER (EUROFUNG)"/>
    <property type="match status" value="1"/>
</dbReference>
<evidence type="ECO:0000256" key="9">
    <source>
        <dbReference type="ARBA" id="ARBA00023136"/>
    </source>
</evidence>
<evidence type="ECO:0000256" key="7">
    <source>
        <dbReference type="ARBA" id="ARBA00022989"/>
    </source>
</evidence>
<evidence type="ECO:0000313" key="15">
    <source>
        <dbReference type="Proteomes" id="UP000000812"/>
    </source>
</evidence>
<dbReference type="InterPro" id="IPR002523">
    <property type="entry name" value="MgTranspt_CorA/ZnTranspt_ZntB"/>
</dbReference>
<keyword evidence="5 13" id="KW-0812">Transmembrane</keyword>
<accession>Q9PEX8</accession>
<dbReference type="HOGENOM" id="CLU_007127_0_2_6"/>
<dbReference type="GO" id="GO:0000287">
    <property type="term" value="F:magnesium ion binding"/>
    <property type="evidence" value="ECO:0007669"/>
    <property type="project" value="TreeGrafter"/>
</dbReference>
<evidence type="ECO:0000256" key="11">
    <source>
        <dbReference type="ARBA" id="ARBA00045497"/>
    </source>
</evidence>
<organism evidence="14 15">
    <name type="scientific">Xylella fastidiosa (strain 9a5c)</name>
    <dbReference type="NCBI Taxonomy" id="160492"/>
    <lineage>
        <taxon>Bacteria</taxon>
        <taxon>Pseudomonadati</taxon>
        <taxon>Pseudomonadota</taxon>
        <taxon>Gammaproteobacteria</taxon>
        <taxon>Lysobacterales</taxon>
        <taxon>Lysobacteraceae</taxon>
        <taxon>Xylella</taxon>
    </lineage>
</organism>
<dbReference type="Gene3D" id="3.30.460.20">
    <property type="entry name" value="CorA soluble domain-like"/>
    <property type="match status" value="1"/>
</dbReference>
<dbReference type="GO" id="GO:0050897">
    <property type="term" value="F:cobalt ion binding"/>
    <property type="evidence" value="ECO:0007669"/>
    <property type="project" value="TreeGrafter"/>
</dbReference>
<reference evidence="14 15" key="1">
    <citation type="journal article" date="2000" name="Nature">
        <title>The genome sequence of the plant pathogen Xylella fastidiosa.</title>
        <authorList>
            <person name="Simpson A.J."/>
            <person name="Reinach F.C."/>
            <person name="Arruda P."/>
            <person name="Abreu F.A."/>
            <person name="Acencio M."/>
            <person name="Alvarenga R."/>
            <person name="Alves L.M."/>
            <person name="Araya J.E."/>
            <person name="Baia G.S."/>
            <person name="Baptista C.S."/>
            <person name="Barros M.H."/>
            <person name="Bonaccorsi E.D."/>
            <person name="Bordin S."/>
            <person name="Bove J.M."/>
            <person name="Briones M.R."/>
            <person name="Bueno M.R."/>
            <person name="Camargo A.A."/>
            <person name="Camargo L.E."/>
            <person name="Carraro D.M."/>
            <person name="Carrer H."/>
            <person name="Colauto N.B."/>
            <person name="Colombo C."/>
            <person name="Costa F.F."/>
            <person name="Costa M.C."/>
            <person name="Costa-Neto C.M."/>
            <person name="Coutinho L.L."/>
            <person name="Cristofani M."/>
            <person name="Dias-Neto E."/>
            <person name="Docena C."/>
            <person name="El-Dorry H."/>
            <person name="Facincani A.P."/>
            <person name="Ferreira A.J."/>
            <person name="Ferreira V.C."/>
            <person name="Ferro J.A."/>
            <person name="Fraga J.S."/>
            <person name="Franca S.C."/>
            <person name="Franco M.C."/>
            <person name="Frohme M."/>
            <person name="Furlan L.R."/>
            <person name="Garnier M."/>
            <person name="Goldman G.H."/>
            <person name="Goldman M.H."/>
            <person name="Gomes S.L."/>
            <person name="Gruber A."/>
            <person name="Ho P.L."/>
            <person name="Hoheisel J.D."/>
            <person name="Junqueira M.L."/>
            <person name="Kemper E.L."/>
            <person name="Kitajima J.P."/>
            <person name="Krieger J.E."/>
            <person name="Kuramae E.E."/>
            <person name="Laigret F."/>
            <person name="Lambais M.R."/>
            <person name="Leite L.C."/>
            <person name="Lemos E.G."/>
            <person name="Lemos M.V."/>
            <person name="Lopes S.A."/>
            <person name="Lopes C.R."/>
            <person name="Machado J.A."/>
            <person name="Machado M.A."/>
            <person name="Madeira A.M."/>
            <person name="Madeira H.M."/>
            <person name="Marino C.L."/>
            <person name="Marques M.V."/>
            <person name="Martins E.A."/>
            <person name="Martins E.M."/>
            <person name="Matsukuma A.Y."/>
            <person name="Menck C.F."/>
            <person name="Miracca E.C."/>
            <person name="Miyaki C.Y."/>
            <person name="Monteriro-Vitorello C.B."/>
            <person name="Moon D.H."/>
            <person name="Nagai M.A."/>
            <person name="Nascimento A.L."/>
            <person name="Netto L.E."/>
            <person name="Nhani A.Jr."/>
            <person name="Nobrega F.G."/>
            <person name="Nunes L.R."/>
            <person name="Oliveira M.A."/>
            <person name="de Oliveira M.C."/>
            <person name="de Oliveira R.C."/>
            <person name="Palmieri D.A."/>
            <person name="Paris A."/>
            <person name="Peixoto B.R."/>
            <person name="Pereira G.A."/>
            <person name="Pereira H.A.Jr."/>
            <person name="Pesquero J.B."/>
            <person name="Quaggio R.B."/>
            <person name="Roberto P.G."/>
            <person name="Rodrigues V."/>
            <person name="de M Rosa A.J."/>
            <person name="de Rosa V.E.Jr."/>
            <person name="de Sa R.G."/>
            <person name="Santelli R.V."/>
            <person name="Sawasaki H.E."/>
            <person name="da Silva A.C."/>
            <person name="da Silva A.M."/>
            <person name="da Silva F.R."/>
            <person name="da Silva W.A.Jr."/>
            <person name="da Silveira J.F."/>
            <person name="Silvestri M.L."/>
            <person name="Siqueira W.J."/>
            <person name="de Souza A.A."/>
            <person name="de Souza A.P."/>
            <person name="Terenzi M.F."/>
            <person name="Truffi D."/>
            <person name="Tsai S.M."/>
            <person name="Tsuhako M.H."/>
            <person name="Vallada H."/>
            <person name="Van Sluys M.A."/>
            <person name="Verjovski-Almeida S."/>
            <person name="Vettore A.L."/>
            <person name="Zago M.A."/>
            <person name="Zatz M."/>
            <person name="Meidanis J."/>
            <person name="Setubal J.C."/>
        </authorList>
    </citation>
    <scope>NUCLEOTIDE SEQUENCE [LARGE SCALE GENOMIC DNA]</scope>
    <source>
        <strain evidence="14 15">9a5c</strain>
    </source>
</reference>
<evidence type="ECO:0000256" key="5">
    <source>
        <dbReference type="ARBA" id="ARBA00022692"/>
    </source>
</evidence>
<dbReference type="FunFam" id="1.20.58.340:FF:000004">
    <property type="entry name" value="Magnesium transport protein CorA"/>
    <property type="match status" value="1"/>
</dbReference>
<dbReference type="KEGG" id="xfa:XF_0900"/>
<evidence type="ECO:0000256" key="2">
    <source>
        <dbReference type="ARBA" id="ARBA00009765"/>
    </source>
</evidence>
<dbReference type="STRING" id="160492.XF_0900"/>
<evidence type="ECO:0000256" key="10">
    <source>
        <dbReference type="ARBA" id="ARBA00034269"/>
    </source>
</evidence>
<dbReference type="InterPro" id="IPR045861">
    <property type="entry name" value="CorA_cytoplasmic_dom"/>
</dbReference>
<dbReference type="GO" id="GO:0005886">
    <property type="term" value="C:plasma membrane"/>
    <property type="evidence" value="ECO:0007669"/>
    <property type="project" value="UniProtKB-SubCell"/>
</dbReference>
<evidence type="ECO:0000256" key="4">
    <source>
        <dbReference type="ARBA" id="ARBA00022475"/>
    </source>
</evidence>
<dbReference type="Pfam" id="PF01544">
    <property type="entry name" value="CorA"/>
    <property type="match status" value="1"/>
</dbReference>
<dbReference type="PANTHER" id="PTHR46494">
    <property type="entry name" value="CORA FAMILY METAL ION TRANSPORTER (EUROFUNG)"/>
    <property type="match status" value="1"/>
</dbReference>
<protein>
    <submittedName>
        <fullName evidence="14">Magnesium and cobalt transport protein</fullName>
    </submittedName>
</protein>
<dbReference type="GO" id="GO:0015087">
    <property type="term" value="F:cobalt ion transmembrane transporter activity"/>
    <property type="evidence" value="ECO:0007669"/>
    <property type="project" value="TreeGrafter"/>
</dbReference>
<dbReference type="CDD" id="cd12830">
    <property type="entry name" value="MtCorA-like"/>
    <property type="match status" value="1"/>
</dbReference>
<evidence type="ECO:0000256" key="6">
    <source>
        <dbReference type="ARBA" id="ARBA00022842"/>
    </source>
</evidence>
<feature type="transmembrane region" description="Helical" evidence="13">
    <location>
        <begin position="339"/>
        <end position="359"/>
    </location>
</feature>
<keyword evidence="6" id="KW-0460">Magnesium</keyword>
<evidence type="ECO:0000256" key="1">
    <source>
        <dbReference type="ARBA" id="ARBA00004651"/>
    </source>
</evidence>
<evidence type="ECO:0000256" key="3">
    <source>
        <dbReference type="ARBA" id="ARBA00022448"/>
    </source>
</evidence>
<name>Q9PEX8_XYLFA</name>
<evidence type="ECO:0000256" key="13">
    <source>
        <dbReference type="SAM" id="Phobius"/>
    </source>
</evidence>
<dbReference type="InterPro" id="IPR045863">
    <property type="entry name" value="CorA_TM1_TM2"/>
</dbReference>
<comment type="subcellular location">
    <subcellularLocation>
        <location evidence="1">Cell membrane</location>
        <topology evidence="1">Multi-pass membrane protein</topology>
    </subcellularLocation>
</comment>
<dbReference type="Proteomes" id="UP000000812">
    <property type="component" value="Chromosome"/>
</dbReference>
<keyword evidence="7 13" id="KW-1133">Transmembrane helix</keyword>
<dbReference type="EMBL" id="AE003849">
    <property type="protein sequence ID" value="AAF83710.1"/>
    <property type="molecule type" value="Genomic_DNA"/>
</dbReference>
<keyword evidence="8" id="KW-0406">Ion transport</keyword>